<evidence type="ECO:0000313" key="2">
    <source>
        <dbReference type="Proteomes" id="UP001519287"/>
    </source>
</evidence>
<name>A0ABS4JAX7_9BACL</name>
<organism evidence="1 2">
    <name type="scientific">Paenibacillus eucommiae</name>
    <dbReference type="NCBI Taxonomy" id="1355755"/>
    <lineage>
        <taxon>Bacteria</taxon>
        <taxon>Bacillati</taxon>
        <taxon>Bacillota</taxon>
        <taxon>Bacilli</taxon>
        <taxon>Bacillales</taxon>
        <taxon>Paenibacillaceae</taxon>
        <taxon>Paenibacillus</taxon>
    </lineage>
</organism>
<comment type="caution">
    <text evidence="1">The sequence shown here is derived from an EMBL/GenBank/DDBJ whole genome shotgun (WGS) entry which is preliminary data.</text>
</comment>
<dbReference type="RefSeq" id="WP_209978749.1">
    <property type="nucleotide sequence ID" value="NZ_JAGGLB010000048.1"/>
</dbReference>
<dbReference type="EMBL" id="JAGGLB010000048">
    <property type="protein sequence ID" value="MBP1996385.1"/>
    <property type="molecule type" value="Genomic_DNA"/>
</dbReference>
<proteinExistence type="predicted"/>
<reference evidence="1 2" key="1">
    <citation type="submission" date="2021-03" db="EMBL/GenBank/DDBJ databases">
        <title>Genomic Encyclopedia of Type Strains, Phase IV (KMG-IV): sequencing the most valuable type-strain genomes for metagenomic binning, comparative biology and taxonomic classification.</title>
        <authorList>
            <person name="Goeker M."/>
        </authorList>
    </citation>
    <scope>NUCLEOTIDE SEQUENCE [LARGE SCALE GENOMIC DNA]</scope>
    <source>
        <strain evidence="1 2">DSM 26048</strain>
    </source>
</reference>
<protein>
    <submittedName>
        <fullName evidence="1">Uncharacterized protein</fullName>
    </submittedName>
</protein>
<dbReference type="Proteomes" id="UP001519287">
    <property type="component" value="Unassembled WGS sequence"/>
</dbReference>
<evidence type="ECO:0000313" key="1">
    <source>
        <dbReference type="EMBL" id="MBP1996385.1"/>
    </source>
</evidence>
<gene>
    <name evidence="1" type="ORF">J2Z66_008031</name>
</gene>
<accession>A0ABS4JAX7</accession>
<sequence>MRTLNGLAAPQILREKMIAMAALDLILCPEDWLRYHLFYPEWSAHVSLGKVDNGSGDHMFVAFTPDGCIVKGFDHESALSPHAGDTYEVWPGIYEDAPAALLAYLDDEAIEKDDVTFCIWREAGDTAWRKGEVHIPEGESDGSSFLLGTIYENAEDYVEWAEDYFDMPVEVEVVREIYKGSAITEQMILSLNAERNVEDALRELGDWAGRIGK</sequence>
<keyword evidence="2" id="KW-1185">Reference proteome</keyword>